<dbReference type="Proteomes" id="UP000789525">
    <property type="component" value="Unassembled WGS sequence"/>
</dbReference>
<evidence type="ECO:0000313" key="2">
    <source>
        <dbReference type="Proteomes" id="UP000789525"/>
    </source>
</evidence>
<gene>
    <name evidence="1" type="ORF">ACOLOM_LOCUS8529</name>
</gene>
<reference evidence="1" key="1">
    <citation type="submission" date="2021-06" db="EMBL/GenBank/DDBJ databases">
        <authorList>
            <person name="Kallberg Y."/>
            <person name="Tangrot J."/>
            <person name="Rosling A."/>
        </authorList>
    </citation>
    <scope>NUCLEOTIDE SEQUENCE</scope>
    <source>
        <strain evidence="1">CL356</strain>
    </source>
</reference>
<sequence>HEGRADSSVKPIWHIIVRLFPNGRERQNIEICAERRLLIDPSRLFFMKLFIPASCQRSRLDESGVGFAETGRTHVHDSVLCAERSSLAA</sequence>
<comment type="caution">
    <text evidence="1">The sequence shown here is derived from an EMBL/GenBank/DDBJ whole genome shotgun (WGS) entry which is preliminary data.</text>
</comment>
<keyword evidence="2" id="KW-1185">Reference proteome</keyword>
<dbReference type="EMBL" id="CAJVPT010022300">
    <property type="protein sequence ID" value="CAG8659353.1"/>
    <property type="molecule type" value="Genomic_DNA"/>
</dbReference>
<proteinExistence type="predicted"/>
<name>A0ACA9NJN8_9GLOM</name>
<accession>A0ACA9NJN8</accession>
<evidence type="ECO:0000313" key="1">
    <source>
        <dbReference type="EMBL" id="CAG8659353.1"/>
    </source>
</evidence>
<organism evidence="1 2">
    <name type="scientific">Acaulospora colombiana</name>
    <dbReference type="NCBI Taxonomy" id="27376"/>
    <lineage>
        <taxon>Eukaryota</taxon>
        <taxon>Fungi</taxon>
        <taxon>Fungi incertae sedis</taxon>
        <taxon>Mucoromycota</taxon>
        <taxon>Glomeromycotina</taxon>
        <taxon>Glomeromycetes</taxon>
        <taxon>Diversisporales</taxon>
        <taxon>Acaulosporaceae</taxon>
        <taxon>Acaulospora</taxon>
    </lineage>
</organism>
<protein>
    <submittedName>
        <fullName evidence="1">1437_t:CDS:1</fullName>
    </submittedName>
</protein>
<feature type="non-terminal residue" evidence="1">
    <location>
        <position position="1"/>
    </location>
</feature>